<dbReference type="InterPro" id="IPR003339">
    <property type="entry name" value="ABC/ECF_trnsptr_transmembrane"/>
</dbReference>
<dbReference type="PANTHER" id="PTHR34857:SF2">
    <property type="entry name" value="SLL0384 PROTEIN"/>
    <property type="match status" value="1"/>
</dbReference>
<feature type="transmembrane region" description="Helical" evidence="6">
    <location>
        <begin position="70"/>
        <end position="87"/>
    </location>
</feature>
<gene>
    <name evidence="7" type="ORF">VXJ25_02845</name>
</gene>
<accession>A0ABU7R929</accession>
<evidence type="ECO:0000313" key="8">
    <source>
        <dbReference type="Proteomes" id="UP001332931"/>
    </source>
</evidence>
<protein>
    <submittedName>
        <fullName evidence="7">Energy-coupling factor transporter transmembrane component T</fullName>
    </submittedName>
</protein>
<evidence type="ECO:0000256" key="2">
    <source>
        <dbReference type="ARBA" id="ARBA00022475"/>
    </source>
</evidence>
<evidence type="ECO:0000256" key="1">
    <source>
        <dbReference type="ARBA" id="ARBA00004141"/>
    </source>
</evidence>
<comment type="caution">
    <text evidence="7">The sequence shown here is derived from an EMBL/GenBank/DDBJ whole genome shotgun (WGS) entry which is preliminary data.</text>
</comment>
<dbReference type="RefSeq" id="WP_330957705.1">
    <property type="nucleotide sequence ID" value="NZ_JAZGJQ010000002.1"/>
</dbReference>
<organism evidence="7 8">
    <name type="scientific">Olsenella absiana</name>
    <dbReference type="NCBI Taxonomy" id="3115222"/>
    <lineage>
        <taxon>Bacteria</taxon>
        <taxon>Bacillati</taxon>
        <taxon>Actinomycetota</taxon>
        <taxon>Coriobacteriia</taxon>
        <taxon>Coriobacteriales</taxon>
        <taxon>Atopobiaceae</taxon>
        <taxon>Olsenella</taxon>
    </lineage>
</organism>
<keyword evidence="3 6" id="KW-0812">Transmembrane</keyword>
<dbReference type="CDD" id="cd16914">
    <property type="entry name" value="EcfT"/>
    <property type="match status" value="1"/>
</dbReference>
<evidence type="ECO:0000313" key="7">
    <source>
        <dbReference type="EMBL" id="MEE6146939.1"/>
    </source>
</evidence>
<evidence type="ECO:0000256" key="3">
    <source>
        <dbReference type="ARBA" id="ARBA00022692"/>
    </source>
</evidence>
<keyword evidence="2" id="KW-1003">Cell membrane</keyword>
<keyword evidence="4 6" id="KW-1133">Transmembrane helix</keyword>
<name>A0ABU7R929_9ACTN</name>
<evidence type="ECO:0000256" key="4">
    <source>
        <dbReference type="ARBA" id="ARBA00022989"/>
    </source>
</evidence>
<reference evidence="7 8" key="1">
    <citation type="submission" date="2024-01" db="EMBL/GenBank/DDBJ databases">
        <title>Description of Olsenella sp. nov., isolated from pig feces.</title>
        <authorList>
            <person name="Chang Y.-H."/>
        </authorList>
    </citation>
    <scope>NUCLEOTIDE SEQUENCE [LARGE SCALE GENOMIC DNA]</scope>
    <source>
        <strain evidence="7 8">YH-ols2223</strain>
    </source>
</reference>
<dbReference type="InterPro" id="IPR051611">
    <property type="entry name" value="ECF_transporter_component"/>
</dbReference>
<dbReference type="Proteomes" id="UP001332931">
    <property type="component" value="Unassembled WGS sequence"/>
</dbReference>
<comment type="subcellular location">
    <subcellularLocation>
        <location evidence="1">Membrane</location>
        <topology evidence="1">Multi-pass membrane protein</topology>
    </subcellularLocation>
</comment>
<evidence type="ECO:0000256" key="5">
    <source>
        <dbReference type="ARBA" id="ARBA00023136"/>
    </source>
</evidence>
<feature type="transmembrane region" description="Helical" evidence="6">
    <location>
        <begin position="247"/>
        <end position="265"/>
    </location>
</feature>
<keyword evidence="5 6" id="KW-0472">Membrane</keyword>
<dbReference type="PANTHER" id="PTHR34857">
    <property type="entry name" value="SLL0384 PROTEIN"/>
    <property type="match status" value="1"/>
</dbReference>
<feature type="transmembrane region" description="Helical" evidence="6">
    <location>
        <begin position="107"/>
        <end position="129"/>
    </location>
</feature>
<dbReference type="EMBL" id="JAZGJQ010000002">
    <property type="protein sequence ID" value="MEE6146939.1"/>
    <property type="molecule type" value="Genomic_DNA"/>
</dbReference>
<keyword evidence="8" id="KW-1185">Reference proteome</keyword>
<feature type="transmembrane region" description="Helical" evidence="6">
    <location>
        <begin position="24"/>
        <end position="40"/>
    </location>
</feature>
<dbReference type="Pfam" id="PF02361">
    <property type="entry name" value="CbiQ"/>
    <property type="match status" value="1"/>
</dbReference>
<sequence length="266" mass="28046">MALRITLGQYYPAQSPLHRMDPRAKLVCILVLVVTCFFINSPLQLAYGYAALVALVASSRVPLGKVLASTRALIATFAILSLFNLLVRPTGTPLAQLGPILITTDGAWAAVLYTLRLVIAVVACALLLLTTTPTSLTDALDSLLSPLARLGLPAHEIAMIFSLMLRFIPTLADEASAVIDAQTARGGAFGQGSPVHRVKAVGPVIVALLASSMRHANGLSRALGARCYEGAQTRSRWHPLAMRPSDWGFVALAAAYVAGLLLLGGV</sequence>
<proteinExistence type="predicted"/>
<evidence type="ECO:0000256" key="6">
    <source>
        <dbReference type="SAM" id="Phobius"/>
    </source>
</evidence>